<evidence type="ECO:0000256" key="3">
    <source>
        <dbReference type="ARBA" id="ARBA00022827"/>
    </source>
</evidence>
<dbReference type="Pfam" id="PF01494">
    <property type="entry name" value="FAD_binding_3"/>
    <property type="match status" value="1"/>
</dbReference>
<protein>
    <submittedName>
        <fullName evidence="7">Fad nadp-binding domain-containing</fullName>
    </submittedName>
</protein>
<keyword evidence="5" id="KW-0503">Monooxygenase</keyword>
<organism evidence="7 8">
    <name type="scientific">Trichoderma arundinaceum</name>
    <dbReference type="NCBI Taxonomy" id="490622"/>
    <lineage>
        <taxon>Eukaryota</taxon>
        <taxon>Fungi</taxon>
        <taxon>Dikarya</taxon>
        <taxon>Ascomycota</taxon>
        <taxon>Pezizomycotina</taxon>
        <taxon>Sordariomycetes</taxon>
        <taxon>Hypocreomycetidae</taxon>
        <taxon>Hypocreales</taxon>
        <taxon>Hypocreaceae</taxon>
        <taxon>Trichoderma</taxon>
    </lineage>
</organism>
<evidence type="ECO:0000256" key="1">
    <source>
        <dbReference type="ARBA" id="ARBA00001974"/>
    </source>
</evidence>
<dbReference type="OrthoDB" id="47494at2759"/>
<keyword evidence="8" id="KW-1185">Reference proteome</keyword>
<name>A0A395NFL4_TRIAR</name>
<dbReference type="InterPro" id="IPR002938">
    <property type="entry name" value="FAD-bd"/>
</dbReference>
<evidence type="ECO:0000313" key="8">
    <source>
        <dbReference type="Proteomes" id="UP000266272"/>
    </source>
</evidence>
<evidence type="ECO:0000256" key="4">
    <source>
        <dbReference type="ARBA" id="ARBA00023002"/>
    </source>
</evidence>
<feature type="domain" description="FAD-binding" evidence="6">
    <location>
        <begin position="2"/>
        <end position="358"/>
    </location>
</feature>
<evidence type="ECO:0000256" key="2">
    <source>
        <dbReference type="ARBA" id="ARBA00022630"/>
    </source>
</evidence>
<proteinExistence type="predicted"/>
<dbReference type="STRING" id="490622.A0A395NFL4"/>
<keyword evidence="3" id="KW-0274">FAD</keyword>
<dbReference type="Gene3D" id="3.50.50.60">
    <property type="entry name" value="FAD/NAD(P)-binding domain"/>
    <property type="match status" value="1"/>
</dbReference>
<dbReference type="InterPro" id="IPR036188">
    <property type="entry name" value="FAD/NAD-bd_sf"/>
</dbReference>
<evidence type="ECO:0000313" key="7">
    <source>
        <dbReference type="EMBL" id="RFU74885.1"/>
    </source>
</evidence>
<accession>A0A395NFL4</accession>
<dbReference type="GO" id="GO:0071949">
    <property type="term" value="F:FAD binding"/>
    <property type="evidence" value="ECO:0007669"/>
    <property type="project" value="InterPro"/>
</dbReference>
<reference evidence="7 8" key="1">
    <citation type="journal article" date="2018" name="PLoS Pathog.">
        <title>Evolution of structural diversity of trichothecenes, a family of toxins produced by plant pathogenic and entomopathogenic fungi.</title>
        <authorList>
            <person name="Proctor R.H."/>
            <person name="McCormick S.P."/>
            <person name="Kim H.S."/>
            <person name="Cardoza R.E."/>
            <person name="Stanley A.M."/>
            <person name="Lindo L."/>
            <person name="Kelly A."/>
            <person name="Brown D.W."/>
            <person name="Lee T."/>
            <person name="Vaughan M.M."/>
            <person name="Alexander N.J."/>
            <person name="Busman M."/>
            <person name="Gutierrez S."/>
        </authorList>
    </citation>
    <scope>NUCLEOTIDE SEQUENCE [LARGE SCALE GENOMIC DNA]</scope>
    <source>
        <strain evidence="7 8">IBT 40837</strain>
    </source>
</reference>
<dbReference type="EMBL" id="PXOA01000492">
    <property type="protein sequence ID" value="RFU74885.1"/>
    <property type="molecule type" value="Genomic_DNA"/>
</dbReference>
<gene>
    <name evidence="7" type="ORF">TARUN_7369</name>
</gene>
<dbReference type="PANTHER" id="PTHR47178:SF1">
    <property type="entry name" value="FAD-BINDING DOMAIN-CONTAINING PROTEIN-RELATED"/>
    <property type="match status" value="1"/>
</dbReference>
<evidence type="ECO:0000259" key="6">
    <source>
        <dbReference type="Pfam" id="PF01494"/>
    </source>
</evidence>
<evidence type="ECO:0000256" key="5">
    <source>
        <dbReference type="ARBA" id="ARBA00023033"/>
    </source>
</evidence>
<keyword evidence="2" id="KW-0285">Flavoprotein</keyword>
<keyword evidence="4" id="KW-0560">Oxidoreductase</keyword>
<comment type="cofactor">
    <cofactor evidence="1">
        <name>FAD</name>
        <dbReference type="ChEBI" id="CHEBI:57692"/>
    </cofactor>
</comment>
<dbReference type="PANTHER" id="PTHR47178">
    <property type="entry name" value="MONOOXYGENASE, FAD-BINDING"/>
    <property type="match status" value="1"/>
</dbReference>
<dbReference type="AlphaFoldDB" id="A0A395NFL4"/>
<sequence length="396" mass="43467">MHVLIAGCGITGLTVAHGCRRHGIPHTIFEKDPSASARTQGWSLTLHFGLEPLERTIGPELAKLVPETVIDPRINQAAGHFLHLDGGTGEIRHSIPSTKRLQQVDRQKLRNVLISGLSIQWGKELKSFNNTADGKVSVEFTDGTFVTGDMLIGADGSGSTIRGILNGAGLEEQPVTLLAATRHFTADQAAPFEGRFLFHATEPINNTFMWYGVQTIYTEPDGRDSLEAFVAISWRSDNGERLPTDHKGRINLMKQRAQVFAEPLRSIISDIPDNLDNTVRIHVADYPCRPWKNRGIVTLAGDAAHAMTMYRGEGANHGILDAALIVDQLVELHAGRITQPEALRAYEEELFSRAPQAVLRSRQAALDAHSWVSISKDSPLVGPRIVPEVLKTAQDR</sequence>
<comment type="caution">
    <text evidence="7">The sequence shown here is derived from an EMBL/GenBank/DDBJ whole genome shotgun (WGS) entry which is preliminary data.</text>
</comment>
<dbReference type="PRINTS" id="PR00420">
    <property type="entry name" value="RNGMNOXGNASE"/>
</dbReference>
<dbReference type="Proteomes" id="UP000266272">
    <property type="component" value="Unassembled WGS sequence"/>
</dbReference>
<dbReference type="GO" id="GO:0004497">
    <property type="term" value="F:monooxygenase activity"/>
    <property type="evidence" value="ECO:0007669"/>
    <property type="project" value="UniProtKB-KW"/>
</dbReference>
<dbReference type="SUPFAM" id="SSF51905">
    <property type="entry name" value="FAD/NAD(P)-binding domain"/>
    <property type="match status" value="1"/>
</dbReference>